<dbReference type="CDD" id="cd00033">
    <property type="entry name" value="CCP"/>
    <property type="match status" value="1"/>
</dbReference>
<protein>
    <recommendedName>
        <fullName evidence="11">Sushi domain containing 5</fullName>
    </recommendedName>
</protein>
<dbReference type="InterPro" id="IPR016186">
    <property type="entry name" value="C-type_lectin-like/link_sf"/>
</dbReference>
<dbReference type="InterPro" id="IPR000436">
    <property type="entry name" value="Sushi_SCR_CCP_dom"/>
</dbReference>
<sequence length="832" mass="91915">MMACRIYQHLFFLSTFGCLVLLTVVSVVQGRVFLINRTNSSDLGGLAGAEHACAINDARLATAEELRHAVVECSFSACTRGWLEGGSVGTAVCSNLGGALKAVDVKVGNATEDNTNLDFFCIKDKEVPCGDPPAFPNTQLQRQTGSEIGEELLYTCLPGHVMPSGQSAFSLMCDSCGEWYGQVQLCVKDKTEAHIDYEDKFTDDHLSYNTPNPEEEPMEEHGEEVHEEAAYVHEEKGAGEEEYRDPGQREVDMEEEAHGGRELSVEQQEEVRGGVVTGEEEEVEVEDSTDHLVKEDETAVSEATEVPVSLLSQKHLFWFPSEAFREAEDVEPPHTPITLDTPTEGDSRVRASGSESEESKEDSQPEETKDYDRHGGHFQQPVDPDEDEVDHEHGHDEQREHDLAAPDDQTNPEHHESSERVLAGEGHMVKQPGHEDHGNYDDEEAHRGDQGQHQVDDRVKAGPYDDGDGQNEHYDMGEHEDEDSIHYRSHDEHDDHADHATDDVTDRHDDDRHDHLDPSTHNDHYEQDRLGVHDDHSEHDRNDPNLHDHDDHDDHGHDTNGERVVPPVVMTTGEPVTVTQEVAGGGPVASTEETWLDGYPISQEETNTEKVGVISTEEGVSREEEDLVIVVATDRPNDIELSRPTTEGAETVDEDEDQGWVGKLAPTPSSLSPESTPSDSHSADYATPSLTSSQGNAAPPVATDTWETPDHVHPFLELNPAPTAWTDDVIDEWHNRTRHSEEREGEEGEREGEKGETGCSGGEEDCPPPPPSSGRGPMVAAIVIAVCVVAVATAVGAWCYRRKQQKSSMYEMNGKSQSPSRHGQQIEMQQKV</sequence>
<feature type="compositionally biased region" description="Basic and acidic residues" evidence="5">
    <location>
        <begin position="390"/>
        <end position="404"/>
    </location>
</feature>
<dbReference type="Pfam" id="PF00193">
    <property type="entry name" value="Xlink"/>
    <property type="match status" value="1"/>
</dbReference>
<feature type="compositionally biased region" description="Basic and acidic residues" evidence="5">
    <location>
        <begin position="432"/>
        <end position="460"/>
    </location>
</feature>
<feature type="region of interest" description="Disordered" evidence="5">
    <location>
        <begin position="581"/>
        <end position="775"/>
    </location>
</feature>
<reference evidence="9" key="2">
    <citation type="submission" date="2020-02" db="EMBL/GenBank/DDBJ databases">
        <title>Esox lucius (northern pike) genome, fEsoLuc1, primary haplotype.</title>
        <authorList>
            <person name="Myers G."/>
            <person name="Karagic N."/>
            <person name="Meyer A."/>
            <person name="Pippel M."/>
            <person name="Reichard M."/>
            <person name="Winkler S."/>
            <person name="Tracey A."/>
            <person name="Sims Y."/>
            <person name="Howe K."/>
            <person name="Rhie A."/>
            <person name="Formenti G."/>
            <person name="Durbin R."/>
            <person name="Fedrigo O."/>
            <person name="Jarvis E.D."/>
        </authorList>
    </citation>
    <scope>NUCLEOTIDE SEQUENCE [LARGE SCALE GENOMIC DNA]</scope>
</reference>
<evidence type="ECO:0000256" key="5">
    <source>
        <dbReference type="SAM" id="MobiDB-lite"/>
    </source>
</evidence>
<feature type="compositionally biased region" description="Low complexity" evidence="5">
    <location>
        <begin position="666"/>
        <end position="680"/>
    </location>
</feature>
<feature type="compositionally biased region" description="Basic and acidic residues" evidence="5">
    <location>
        <begin position="229"/>
        <end position="272"/>
    </location>
</feature>
<evidence type="ECO:0008006" key="11">
    <source>
        <dbReference type="Google" id="ProtNLM"/>
    </source>
</evidence>
<comment type="caution">
    <text evidence="4">Lacks conserved residue(s) required for the propagation of feature annotation.</text>
</comment>
<evidence type="ECO:0000256" key="6">
    <source>
        <dbReference type="SAM" id="Phobius"/>
    </source>
</evidence>
<organism evidence="9 10">
    <name type="scientific">Esox lucius</name>
    <name type="common">Northern pike</name>
    <dbReference type="NCBI Taxonomy" id="8010"/>
    <lineage>
        <taxon>Eukaryota</taxon>
        <taxon>Metazoa</taxon>
        <taxon>Chordata</taxon>
        <taxon>Craniata</taxon>
        <taxon>Vertebrata</taxon>
        <taxon>Euteleostomi</taxon>
        <taxon>Actinopterygii</taxon>
        <taxon>Neopterygii</taxon>
        <taxon>Teleostei</taxon>
        <taxon>Protacanthopterygii</taxon>
        <taxon>Esociformes</taxon>
        <taxon>Esocidae</taxon>
        <taxon>Esox</taxon>
    </lineage>
</organism>
<dbReference type="RefSeq" id="XP_010871724.3">
    <property type="nucleotide sequence ID" value="XM_010873422.4"/>
</dbReference>
<dbReference type="Bgee" id="ENSELUG00000002771">
    <property type="expression patterns" value="Expressed in bone element and 5 other cell types or tissues"/>
</dbReference>
<dbReference type="SUPFAM" id="SSF56436">
    <property type="entry name" value="C-type lectin-like"/>
    <property type="match status" value="1"/>
</dbReference>
<reference evidence="10" key="1">
    <citation type="journal article" date="2014" name="PLoS ONE">
        <title>The genome and linkage map of the northern pike (Esox lucius): conserved synteny revealed between the salmonid sister group and the Neoteleostei.</title>
        <authorList>
            <person name="Rondeau E.B."/>
            <person name="Minkley D.R."/>
            <person name="Leong J.S."/>
            <person name="Messmer A.M."/>
            <person name="Jantzen J.R."/>
            <person name="von Schalburg K.R."/>
            <person name="Lemon C."/>
            <person name="Bird N.H."/>
            <person name="Koop B.F."/>
        </authorList>
    </citation>
    <scope>NUCLEOTIDE SEQUENCE</scope>
</reference>
<gene>
    <name evidence="9" type="primary">SUSD5</name>
</gene>
<dbReference type="InterPro" id="IPR053298">
    <property type="entry name" value="Sushi_domain_protein"/>
</dbReference>
<dbReference type="SUPFAM" id="SSF57535">
    <property type="entry name" value="Complement control module/SCR domain"/>
    <property type="match status" value="1"/>
</dbReference>
<dbReference type="GeneTree" id="ENSGT00390000009163"/>
<dbReference type="OMA" id="YGQVQAC"/>
<keyword evidence="2" id="KW-0732">Signal</keyword>
<accession>A0A3P8XCF0</accession>
<dbReference type="PROSITE" id="PS50963">
    <property type="entry name" value="LINK_2"/>
    <property type="match status" value="1"/>
</dbReference>
<evidence type="ECO:0000313" key="9">
    <source>
        <dbReference type="Ensembl" id="ENSELUP00000001273.3"/>
    </source>
</evidence>
<dbReference type="GO" id="GO:0007155">
    <property type="term" value="P:cell adhesion"/>
    <property type="evidence" value="ECO:0007669"/>
    <property type="project" value="InterPro"/>
</dbReference>
<feature type="compositionally biased region" description="Basic and acidic residues" evidence="5">
    <location>
        <begin position="361"/>
        <end position="375"/>
    </location>
</feature>
<dbReference type="InterPro" id="IPR016187">
    <property type="entry name" value="CTDL_fold"/>
</dbReference>
<feature type="compositionally biased region" description="Basic and acidic residues" evidence="5">
    <location>
        <begin position="288"/>
        <end position="297"/>
    </location>
</feature>
<keyword evidence="6" id="KW-1133">Transmembrane helix</keyword>
<evidence type="ECO:0000259" key="8">
    <source>
        <dbReference type="PROSITE" id="PS50963"/>
    </source>
</evidence>
<dbReference type="GO" id="GO:0005540">
    <property type="term" value="F:hyaluronic acid binding"/>
    <property type="evidence" value="ECO:0007669"/>
    <property type="project" value="InterPro"/>
</dbReference>
<proteinExistence type="predicted"/>
<dbReference type="GO" id="GO:0007219">
    <property type="term" value="P:Notch signaling pathway"/>
    <property type="evidence" value="ECO:0007669"/>
    <property type="project" value="TreeGrafter"/>
</dbReference>
<feature type="transmembrane region" description="Helical" evidence="6">
    <location>
        <begin position="778"/>
        <end position="800"/>
    </location>
</feature>
<dbReference type="STRING" id="8010.ENSELUP00000001273"/>
<feature type="domain" description="Sushi" evidence="7">
    <location>
        <begin position="127"/>
        <end position="188"/>
    </location>
</feature>
<dbReference type="FunFam" id="2.10.70.10:FF:000050">
    <property type="entry name" value="sushi domain-containing protein 5"/>
    <property type="match status" value="1"/>
</dbReference>
<reference evidence="9" key="3">
    <citation type="submission" date="2025-08" db="UniProtKB">
        <authorList>
            <consortium name="Ensembl"/>
        </authorList>
    </citation>
    <scope>IDENTIFICATION</scope>
</reference>
<dbReference type="GeneID" id="105012524"/>
<evidence type="ECO:0000256" key="4">
    <source>
        <dbReference type="PROSITE-ProRule" id="PRU00302"/>
    </source>
</evidence>
<feature type="compositionally biased region" description="Basic and acidic residues" evidence="5">
    <location>
        <begin position="484"/>
        <end position="561"/>
    </location>
</feature>
<dbReference type="PANTHER" id="PTHR32493:SF0">
    <property type="entry name" value="SUSHI DOMAIN-CONTAINING PROTEIN 5"/>
    <property type="match status" value="1"/>
</dbReference>
<evidence type="ECO:0000256" key="1">
    <source>
        <dbReference type="ARBA" id="ARBA00022659"/>
    </source>
</evidence>
<evidence type="ECO:0000259" key="7">
    <source>
        <dbReference type="PROSITE" id="PS50923"/>
    </source>
</evidence>
<feature type="domain" description="Link" evidence="8">
    <location>
        <begin position="31"/>
        <end position="123"/>
    </location>
</feature>
<dbReference type="PROSITE" id="PS51257">
    <property type="entry name" value="PROKAR_LIPOPROTEIN"/>
    <property type="match status" value="1"/>
</dbReference>
<dbReference type="InterPro" id="IPR035976">
    <property type="entry name" value="Sushi/SCR/CCP_sf"/>
</dbReference>
<dbReference type="InterPro" id="IPR000538">
    <property type="entry name" value="Link_dom"/>
</dbReference>
<feature type="region of interest" description="Disordered" evidence="5">
    <location>
        <begin position="806"/>
        <end position="832"/>
    </location>
</feature>
<keyword evidence="1 4" id="KW-0768">Sushi</keyword>
<keyword evidence="6" id="KW-0472">Membrane</keyword>
<feature type="compositionally biased region" description="Acidic residues" evidence="5">
    <location>
        <begin position="278"/>
        <end position="287"/>
    </location>
</feature>
<reference evidence="9" key="4">
    <citation type="submission" date="2025-09" db="UniProtKB">
        <authorList>
            <consortium name="Ensembl"/>
        </authorList>
    </citation>
    <scope>IDENTIFICATION</scope>
</reference>
<dbReference type="SMART" id="SM00445">
    <property type="entry name" value="LINK"/>
    <property type="match status" value="1"/>
</dbReference>
<keyword evidence="10" id="KW-1185">Reference proteome</keyword>
<dbReference type="Gene3D" id="2.10.70.10">
    <property type="entry name" value="Complement Module, domain 1"/>
    <property type="match status" value="1"/>
</dbReference>
<evidence type="ECO:0000256" key="2">
    <source>
        <dbReference type="ARBA" id="ARBA00022729"/>
    </source>
</evidence>
<dbReference type="InParanoid" id="A0A3P8XCF0"/>
<keyword evidence="3" id="KW-1015">Disulfide bond</keyword>
<feature type="region of interest" description="Disordered" evidence="5">
    <location>
        <begin position="229"/>
        <end position="305"/>
    </location>
</feature>
<dbReference type="Gene3D" id="3.10.100.10">
    <property type="entry name" value="Mannose-Binding Protein A, subunit A"/>
    <property type="match status" value="1"/>
</dbReference>
<name>A0A3P8XCF0_ESOLU</name>
<feature type="compositionally biased region" description="Basic and acidic residues" evidence="5">
    <location>
        <begin position="731"/>
        <end position="742"/>
    </location>
</feature>
<dbReference type="Pfam" id="PF00084">
    <property type="entry name" value="Sushi"/>
    <property type="match status" value="1"/>
</dbReference>
<evidence type="ECO:0000313" key="10">
    <source>
        <dbReference type="Proteomes" id="UP000265140"/>
    </source>
</evidence>
<dbReference type="Proteomes" id="UP000265140">
    <property type="component" value="Chromosome 10"/>
</dbReference>
<feature type="region of interest" description="Disordered" evidence="5">
    <location>
        <begin position="325"/>
        <end position="569"/>
    </location>
</feature>
<keyword evidence="6" id="KW-0812">Transmembrane</keyword>
<evidence type="ECO:0000256" key="3">
    <source>
        <dbReference type="ARBA" id="ARBA00023157"/>
    </source>
</evidence>
<dbReference type="PANTHER" id="PTHR32493">
    <property type="entry name" value="SUSHI DOMAIN-CONTAINING PROTEIN 5"/>
    <property type="match status" value="1"/>
</dbReference>
<dbReference type="Ensembl" id="ENSELUT00000017669.3">
    <property type="protein sequence ID" value="ENSELUP00000001273.3"/>
    <property type="gene ID" value="ENSELUG00000002771.3"/>
</dbReference>
<dbReference type="PROSITE" id="PS50923">
    <property type="entry name" value="SUSHI"/>
    <property type="match status" value="1"/>
</dbReference>
<dbReference type="AlphaFoldDB" id="A0A3P8XCF0"/>